<reference evidence="2" key="2">
    <citation type="submission" date="2021-04" db="EMBL/GenBank/DDBJ databases">
        <authorList>
            <person name="Dong X."/>
        </authorList>
    </citation>
    <scope>NUCLEOTIDE SEQUENCE</scope>
    <source>
        <strain evidence="2">ZWT</strain>
    </source>
</reference>
<sequence length="120" mass="14001">MKKEHVKKFVDKYMKLGKMSAKNAISILFYIGLFPILRQAILYGQMFCFTNNIVKKVWDKSSTQMVKTGTVVQKETYMVEGIIRGILYFLIAAIIWKIACELILKIFRCFEVYVDKNKGE</sequence>
<dbReference type="AlphaFoldDB" id="A0A9J6P688"/>
<name>A0A9J6P688_9CLOT</name>
<proteinExistence type="predicted"/>
<protein>
    <submittedName>
        <fullName evidence="2">Uncharacterized protein</fullName>
    </submittedName>
</protein>
<dbReference type="Proteomes" id="UP001056429">
    <property type="component" value="Unassembled WGS sequence"/>
</dbReference>
<keyword evidence="1" id="KW-0472">Membrane</keyword>
<gene>
    <name evidence="2" type="ORF">KDK92_18065</name>
</gene>
<organism evidence="2 3">
    <name type="scientific">Oceanirhabdus seepicola</name>
    <dbReference type="NCBI Taxonomy" id="2828781"/>
    <lineage>
        <taxon>Bacteria</taxon>
        <taxon>Bacillati</taxon>
        <taxon>Bacillota</taxon>
        <taxon>Clostridia</taxon>
        <taxon>Eubacteriales</taxon>
        <taxon>Clostridiaceae</taxon>
        <taxon>Oceanirhabdus</taxon>
    </lineage>
</organism>
<feature type="transmembrane region" description="Helical" evidence="1">
    <location>
        <begin position="86"/>
        <end position="107"/>
    </location>
</feature>
<evidence type="ECO:0000313" key="3">
    <source>
        <dbReference type="Proteomes" id="UP001056429"/>
    </source>
</evidence>
<feature type="transmembrane region" description="Helical" evidence="1">
    <location>
        <begin position="21"/>
        <end position="41"/>
    </location>
</feature>
<accession>A0A9J6P688</accession>
<reference evidence="2" key="1">
    <citation type="journal article" date="2021" name="mSystems">
        <title>Bacteria and Archaea Synergistically Convert Glycine Betaine to Biogenic Methane in the Formosa Cold Seep of the South China Sea.</title>
        <authorList>
            <person name="Li L."/>
            <person name="Zhang W."/>
            <person name="Zhang S."/>
            <person name="Song L."/>
            <person name="Sun Q."/>
            <person name="Zhang H."/>
            <person name="Xiang H."/>
            <person name="Dong X."/>
        </authorList>
    </citation>
    <scope>NUCLEOTIDE SEQUENCE</scope>
    <source>
        <strain evidence="2">ZWT</strain>
    </source>
</reference>
<keyword evidence="1" id="KW-0812">Transmembrane</keyword>
<keyword evidence="3" id="KW-1185">Reference proteome</keyword>
<dbReference type="RefSeq" id="WP_250860789.1">
    <property type="nucleotide sequence ID" value="NZ_JAGSOJ010000004.1"/>
</dbReference>
<keyword evidence="1" id="KW-1133">Transmembrane helix</keyword>
<evidence type="ECO:0000313" key="2">
    <source>
        <dbReference type="EMBL" id="MCM1991646.1"/>
    </source>
</evidence>
<dbReference type="EMBL" id="JAGSOJ010000004">
    <property type="protein sequence ID" value="MCM1991646.1"/>
    <property type="molecule type" value="Genomic_DNA"/>
</dbReference>
<evidence type="ECO:0000256" key="1">
    <source>
        <dbReference type="SAM" id="Phobius"/>
    </source>
</evidence>
<comment type="caution">
    <text evidence="2">The sequence shown here is derived from an EMBL/GenBank/DDBJ whole genome shotgun (WGS) entry which is preliminary data.</text>
</comment>